<evidence type="ECO:0000256" key="1">
    <source>
        <dbReference type="SAM" id="Phobius"/>
    </source>
</evidence>
<keyword evidence="3" id="KW-1185">Reference proteome</keyword>
<reference evidence="3" key="2">
    <citation type="journal article" date="2017" name="Nat. Plants">
        <title>The Aegilops tauschii genome reveals multiple impacts of transposons.</title>
        <authorList>
            <person name="Zhao G."/>
            <person name="Zou C."/>
            <person name="Li K."/>
            <person name="Wang K."/>
            <person name="Li T."/>
            <person name="Gao L."/>
            <person name="Zhang X."/>
            <person name="Wang H."/>
            <person name="Yang Z."/>
            <person name="Liu X."/>
            <person name="Jiang W."/>
            <person name="Mao L."/>
            <person name="Kong X."/>
            <person name="Jiao Y."/>
            <person name="Jia J."/>
        </authorList>
    </citation>
    <scope>NUCLEOTIDE SEQUENCE [LARGE SCALE GENOMIC DNA]</scope>
    <source>
        <strain evidence="3">cv. AL8/78</strain>
    </source>
</reference>
<reference evidence="2" key="3">
    <citation type="journal article" date="2017" name="Nature">
        <title>Genome sequence of the progenitor of the wheat D genome Aegilops tauschii.</title>
        <authorList>
            <person name="Luo M.C."/>
            <person name="Gu Y.Q."/>
            <person name="Puiu D."/>
            <person name="Wang H."/>
            <person name="Twardziok S.O."/>
            <person name="Deal K.R."/>
            <person name="Huo N."/>
            <person name="Zhu T."/>
            <person name="Wang L."/>
            <person name="Wang Y."/>
            <person name="McGuire P.E."/>
            <person name="Liu S."/>
            <person name="Long H."/>
            <person name="Ramasamy R.K."/>
            <person name="Rodriguez J.C."/>
            <person name="Van S.L."/>
            <person name="Yuan L."/>
            <person name="Wang Z."/>
            <person name="Xia Z."/>
            <person name="Xiao L."/>
            <person name="Anderson O.D."/>
            <person name="Ouyang S."/>
            <person name="Liang Y."/>
            <person name="Zimin A.V."/>
            <person name="Pertea G."/>
            <person name="Qi P."/>
            <person name="Bennetzen J.L."/>
            <person name="Dai X."/>
            <person name="Dawson M.W."/>
            <person name="Muller H.G."/>
            <person name="Kugler K."/>
            <person name="Rivarola-Duarte L."/>
            <person name="Spannagl M."/>
            <person name="Mayer K.F.X."/>
            <person name="Lu F.H."/>
            <person name="Bevan M.W."/>
            <person name="Leroy P."/>
            <person name="Li P."/>
            <person name="You F.M."/>
            <person name="Sun Q."/>
            <person name="Liu Z."/>
            <person name="Lyons E."/>
            <person name="Wicker T."/>
            <person name="Salzberg S.L."/>
            <person name="Devos K.M."/>
            <person name="Dvorak J."/>
        </authorList>
    </citation>
    <scope>NUCLEOTIDE SEQUENCE [LARGE SCALE GENOMIC DNA]</scope>
    <source>
        <strain evidence="2">cv. AL8/78</strain>
    </source>
</reference>
<protein>
    <submittedName>
        <fullName evidence="2">Uncharacterized protein</fullName>
    </submittedName>
</protein>
<evidence type="ECO:0000313" key="2">
    <source>
        <dbReference type="EnsemblPlants" id="AET6Gv20858000.1"/>
    </source>
</evidence>
<evidence type="ECO:0000313" key="3">
    <source>
        <dbReference type="Proteomes" id="UP000015105"/>
    </source>
</evidence>
<keyword evidence="1" id="KW-0812">Transmembrane</keyword>
<keyword evidence="1" id="KW-1133">Transmembrane helix</keyword>
<feature type="transmembrane region" description="Helical" evidence="1">
    <location>
        <begin position="21"/>
        <end position="40"/>
    </location>
</feature>
<name>A0A453PTS7_AEGTS</name>
<dbReference type="Proteomes" id="UP000015105">
    <property type="component" value="Chromosome 6D"/>
</dbReference>
<reference evidence="2" key="5">
    <citation type="journal article" date="2021" name="G3 (Bethesda)">
        <title>Aegilops tauschii genome assembly Aet v5.0 features greater sequence contiguity and improved annotation.</title>
        <authorList>
            <person name="Wang L."/>
            <person name="Zhu T."/>
            <person name="Rodriguez J.C."/>
            <person name="Deal K.R."/>
            <person name="Dubcovsky J."/>
            <person name="McGuire P.E."/>
            <person name="Lux T."/>
            <person name="Spannagl M."/>
            <person name="Mayer K.F.X."/>
            <person name="Baldrich P."/>
            <person name="Meyers B.C."/>
            <person name="Huo N."/>
            <person name="Gu Y.Q."/>
            <person name="Zhou H."/>
            <person name="Devos K.M."/>
            <person name="Bennetzen J.L."/>
            <person name="Unver T."/>
            <person name="Budak H."/>
            <person name="Gulick P.J."/>
            <person name="Galiba G."/>
            <person name="Kalapos B."/>
            <person name="Nelson D.R."/>
            <person name="Li P."/>
            <person name="You F.M."/>
            <person name="Luo M.C."/>
            <person name="Dvorak J."/>
        </authorList>
    </citation>
    <scope>NUCLEOTIDE SEQUENCE [LARGE SCALE GENOMIC DNA]</scope>
    <source>
        <strain evidence="2">cv. AL8/78</strain>
    </source>
</reference>
<accession>A0A453PTS7</accession>
<dbReference type="EnsemblPlants" id="AET6Gv20858000.1">
    <property type="protein sequence ID" value="AET6Gv20858000.1"/>
    <property type="gene ID" value="AET6Gv20858000"/>
</dbReference>
<reference evidence="3" key="1">
    <citation type="journal article" date="2014" name="Science">
        <title>Ancient hybridizations among the ancestral genomes of bread wheat.</title>
        <authorList>
            <consortium name="International Wheat Genome Sequencing Consortium,"/>
            <person name="Marcussen T."/>
            <person name="Sandve S.R."/>
            <person name="Heier L."/>
            <person name="Spannagl M."/>
            <person name="Pfeifer M."/>
            <person name="Jakobsen K.S."/>
            <person name="Wulff B.B."/>
            <person name="Steuernagel B."/>
            <person name="Mayer K.F."/>
            <person name="Olsen O.A."/>
        </authorList>
    </citation>
    <scope>NUCLEOTIDE SEQUENCE [LARGE SCALE GENOMIC DNA]</scope>
    <source>
        <strain evidence="3">cv. AL8/78</strain>
    </source>
</reference>
<dbReference type="Gramene" id="AET6Gv20858000.1">
    <property type="protein sequence ID" value="AET6Gv20858000.1"/>
    <property type="gene ID" value="AET6Gv20858000"/>
</dbReference>
<organism evidence="2 3">
    <name type="scientific">Aegilops tauschii subsp. strangulata</name>
    <name type="common">Goatgrass</name>
    <dbReference type="NCBI Taxonomy" id="200361"/>
    <lineage>
        <taxon>Eukaryota</taxon>
        <taxon>Viridiplantae</taxon>
        <taxon>Streptophyta</taxon>
        <taxon>Embryophyta</taxon>
        <taxon>Tracheophyta</taxon>
        <taxon>Spermatophyta</taxon>
        <taxon>Magnoliopsida</taxon>
        <taxon>Liliopsida</taxon>
        <taxon>Poales</taxon>
        <taxon>Poaceae</taxon>
        <taxon>BOP clade</taxon>
        <taxon>Pooideae</taxon>
        <taxon>Triticodae</taxon>
        <taxon>Triticeae</taxon>
        <taxon>Triticinae</taxon>
        <taxon>Aegilops</taxon>
    </lineage>
</organism>
<keyword evidence="1" id="KW-0472">Membrane</keyword>
<reference evidence="2" key="4">
    <citation type="submission" date="2019-03" db="UniProtKB">
        <authorList>
            <consortium name="EnsemblPlants"/>
        </authorList>
    </citation>
    <scope>IDENTIFICATION</scope>
</reference>
<proteinExistence type="predicted"/>
<sequence>MLVEQVFGVFFGLLRRRNAEMALLLYALPLLCVVAAIVAGTDVDNIWSSM</sequence>
<dbReference type="AlphaFoldDB" id="A0A453PTS7"/>